<dbReference type="InterPro" id="IPR040676">
    <property type="entry name" value="DUF5641"/>
</dbReference>
<dbReference type="InterPro" id="IPR043128">
    <property type="entry name" value="Rev_trsase/Diguanyl_cyclase"/>
</dbReference>
<sequence length="1737" mass="198791">MDALKQKRSILRSAFTRSGNNLEALLAATQLKASDIEINFEQISERFKQLKECDTKLLELLQKENCTSDEYEKEYTTCESYEDKFIALKIKVKNVLAGNAKNGTDLPHYTDTASKCKLPEIQLPTFDGNPREWLNFWTQFQKIHEEASIDDRDKYQYLIQSTVPGSTPREIVESFPATAENYKKAVEYLKERFGKESVLVQVYIRDLLQLVIAKNKCELSTLYDKLQTRIRSLDSLGLTKDKYADILFPLIESTLPVDIVKMWDRQRHLVQDTQGKSDLDLLMDFVKNEVDSEFRVKISREIFNTGKITNKKSVSQYSESKPVVSTACELLTANDSNKSTENIRKFKKFDSCIFCDKSHASESCNEVSNMNLDCKKDILKKKKACFVCLKRFHRANQCKSGHKCHICKKRHFVILCPDLPSNKLDKLSNGENDETKTSTLNSHVQLSDVYLQTLIVRLCNGKKEMFIRAIYDTGSMKSYISSDIAQSMNYEPISEVNLKQSLFGAIETDEVSYKNYVIELSNLDNSYKCKLEVLGQNRICSEIKQIPSGPWLKEFKMHGIKLTDLENSTLKVDKEIKLLIGADVAGKLFTGKIIPLESNLTAVHTSLGWTVLGKLFGSEPSVESKHSLIISSLLTQTQCISDLWSLDVLGIMGSAHRQTAKELEEETTKYFNETLCVNAEGRYEVALPWVVDNSSLPENKKLAEKSILSTKRKLMTSGKLEAYGEVFDNWLSLGIIEKIPQGETGRVHYLPHRPVIKEGSTTSIRPVFNASSHALGFPSLNECLSTGPNLIEIIPTILNRFRRNYVGVTSDIEKAFLQISIREKDRDYLRFLWLRKDDLEQVQEYRHRRVVFGLTCSPYLLAATLQCHLSRVQENLSCTSEILKTAFYVDNCVTSLDSELEMRKFILESQIIMSSGNFNLRGWKSNLYSVVPNGDTSTDENVSVLGLVWHTDTDTLSCKVEQTVTLEKPITKRLVLAIAHQIFDPIGFTTPVMLIPKLILQETWNLKLKWDDTLPDDLVRKFKSWYRQLYLIANIRVPRWFSISPTTESLSVHVFCDASQKAYATCIFLRVKQGDKIVVTLVHARSRVAPVKTVTIPRLELLACLIGARLLSSVINDLKLDDVNIYCWTDSTTALCWIQRDQNWGTFVQNRVREIRSLTSSTVWRHVPGALNAADLVSRGCSGEQLLQGKWWEGPSWLSENEESWPKSEDDPDEDLVSSEKRKTIVTTLTKNGENVDWYYKYFSSVRKIVHMLAWIFRFYNKLRKIASDSSKTLSVSELEKAELSLMLLIQKESFKDVNDDKLKKLRPIIDCNGLIRAKTNISNRDDTNDFKFPIILPSDHTVVKLLIMNAHNDLLHAGTSMLMSHLREKYWIIKARKTIRNCIRKCVKCQRFKAKKCEVTPGILPKDRVRDAATFEIVGVDLAGPLYLRNGPKAYIVLYTCAVYRAIHLELITSLTTEVFLQSLRRFIARRGRPTTIYSDNGTNFKGAERLLHALDWDGILSKAAEEKIQWKFNPPSAAWWGGWWERLVQITKEILRKILGRAALDYEELVTVLCDCERVINSRPLTYVSEDVDDVSPLTPEMFLREIPESGVADIDIVDKEKLSKRAKYLQKIREQLRARFRIEYLGQLRQQSIKNYENKPIEVGEIVLLEDSNKKRSHWNLARVLKLIPGRDGNIRLVLVKTQNSEFLRPVQRLYRLEIENPVVKGKDNVIPLATSSGRVVKPPERFGNVIIQN</sequence>
<dbReference type="Pfam" id="PF18701">
    <property type="entry name" value="DUF5641"/>
    <property type="match status" value="1"/>
</dbReference>
<evidence type="ECO:0000313" key="3">
    <source>
        <dbReference type="EMBL" id="GBM24922.1"/>
    </source>
</evidence>
<dbReference type="Pfam" id="PF17921">
    <property type="entry name" value="Integrase_H2C2"/>
    <property type="match status" value="1"/>
</dbReference>
<gene>
    <name evidence="3" type="ORF">AVEN_23454_1</name>
</gene>
<feature type="domain" description="Integrase catalytic" evidence="2">
    <location>
        <begin position="1402"/>
        <end position="1590"/>
    </location>
</feature>
<dbReference type="PROSITE" id="PS50994">
    <property type="entry name" value="INTEGRASE"/>
    <property type="match status" value="1"/>
</dbReference>
<dbReference type="Gene3D" id="3.10.10.10">
    <property type="entry name" value="HIV Type 1 Reverse Transcriptase, subunit A, domain 1"/>
    <property type="match status" value="1"/>
</dbReference>
<protein>
    <recommendedName>
        <fullName evidence="2">Integrase catalytic domain-containing protein</fullName>
    </recommendedName>
</protein>
<dbReference type="Pfam" id="PF03564">
    <property type="entry name" value="DUF1759"/>
    <property type="match status" value="1"/>
</dbReference>
<dbReference type="SUPFAM" id="SSF56672">
    <property type="entry name" value="DNA/RNA polymerases"/>
    <property type="match status" value="1"/>
</dbReference>
<dbReference type="InterPro" id="IPR041588">
    <property type="entry name" value="Integrase_H2C2"/>
</dbReference>
<dbReference type="Pfam" id="PF05380">
    <property type="entry name" value="Peptidase_A17"/>
    <property type="match status" value="1"/>
</dbReference>
<accession>A0A4Y2E6X4</accession>
<evidence type="ECO:0000256" key="1">
    <source>
        <dbReference type="SAM" id="MobiDB-lite"/>
    </source>
</evidence>
<evidence type="ECO:0000313" key="4">
    <source>
        <dbReference type="Proteomes" id="UP000499080"/>
    </source>
</evidence>
<feature type="region of interest" description="Disordered" evidence="1">
    <location>
        <begin position="1198"/>
        <end position="1218"/>
    </location>
</feature>
<dbReference type="PANTHER" id="PTHR47331">
    <property type="entry name" value="PHD-TYPE DOMAIN-CONTAINING PROTEIN"/>
    <property type="match status" value="1"/>
</dbReference>
<dbReference type="InterPro" id="IPR012337">
    <property type="entry name" value="RNaseH-like_sf"/>
</dbReference>
<dbReference type="InterPro" id="IPR001584">
    <property type="entry name" value="Integrase_cat-core"/>
</dbReference>
<dbReference type="EMBL" id="BGPR01000528">
    <property type="protein sequence ID" value="GBM24922.1"/>
    <property type="molecule type" value="Genomic_DNA"/>
</dbReference>
<dbReference type="InterPro" id="IPR005312">
    <property type="entry name" value="DUF1759"/>
</dbReference>
<dbReference type="PANTHER" id="PTHR47331:SF1">
    <property type="entry name" value="GAG-LIKE PROTEIN"/>
    <property type="match status" value="1"/>
</dbReference>
<comment type="caution">
    <text evidence="3">The sequence shown here is derived from an EMBL/GenBank/DDBJ whole genome shotgun (WGS) entry which is preliminary data.</text>
</comment>
<dbReference type="GO" id="GO:0071897">
    <property type="term" value="P:DNA biosynthetic process"/>
    <property type="evidence" value="ECO:0007669"/>
    <property type="project" value="UniProtKB-ARBA"/>
</dbReference>
<evidence type="ECO:0000259" key="2">
    <source>
        <dbReference type="PROSITE" id="PS50994"/>
    </source>
</evidence>
<dbReference type="GO" id="GO:0003676">
    <property type="term" value="F:nucleic acid binding"/>
    <property type="evidence" value="ECO:0007669"/>
    <property type="project" value="InterPro"/>
</dbReference>
<dbReference type="Proteomes" id="UP000499080">
    <property type="component" value="Unassembled WGS sequence"/>
</dbReference>
<organism evidence="3 4">
    <name type="scientific">Araneus ventricosus</name>
    <name type="common">Orbweaver spider</name>
    <name type="synonym">Epeira ventricosa</name>
    <dbReference type="NCBI Taxonomy" id="182803"/>
    <lineage>
        <taxon>Eukaryota</taxon>
        <taxon>Metazoa</taxon>
        <taxon>Ecdysozoa</taxon>
        <taxon>Arthropoda</taxon>
        <taxon>Chelicerata</taxon>
        <taxon>Arachnida</taxon>
        <taxon>Araneae</taxon>
        <taxon>Araneomorphae</taxon>
        <taxon>Entelegynae</taxon>
        <taxon>Araneoidea</taxon>
        <taxon>Araneidae</taxon>
        <taxon>Araneus</taxon>
    </lineage>
</organism>
<dbReference type="Gene3D" id="3.30.420.10">
    <property type="entry name" value="Ribonuclease H-like superfamily/Ribonuclease H"/>
    <property type="match status" value="1"/>
</dbReference>
<dbReference type="GO" id="GO:0042575">
    <property type="term" value="C:DNA polymerase complex"/>
    <property type="evidence" value="ECO:0007669"/>
    <property type="project" value="UniProtKB-ARBA"/>
</dbReference>
<dbReference type="GO" id="GO:0015074">
    <property type="term" value="P:DNA integration"/>
    <property type="evidence" value="ECO:0007669"/>
    <property type="project" value="InterPro"/>
</dbReference>
<proteinExistence type="predicted"/>
<name>A0A4Y2E6X4_ARAVE</name>
<dbReference type="InterPro" id="IPR036397">
    <property type="entry name" value="RNaseH_sf"/>
</dbReference>
<dbReference type="InterPro" id="IPR043502">
    <property type="entry name" value="DNA/RNA_pol_sf"/>
</dbReference>
<keyword evidence="4" id="KW-1185">Reference proteome</keyword>
<dbReference type="Gene3D" id="3.30.70.270">
    <property type="match status" value="1"/>
</dbReference>
<dbReference type="Gene3D" id="1.10.340.70">
    <property type="match status" value="1"/>
</dbReference>
<dbReference type="SUPFAM" id="SSF53098">
    <property type="entry name" value="Ribonuclease H-like"/>
    <property type="match status" value="1"/>
</dbReference>
<dbReference type="OrthoDB" id="6420999at2759"/>
<dbReference type="InterPro" id="IPR008042">
    <property type="entry name" value="Retrotrans_Pao"/>
</dbReference>
<reference evidence="3 4" key="1">
    <citation type="journal article" date="2019" name="Sci. Rep.">
        <title>Orb-weaving spider Araneus ventricosus genome elucidates the spidroin gene catalogue.</title>
        <authorList>
            <person name="Kono N."/>
            <person name="Nakamura H."/>
            <person name="Ohtoshi R."/>
            <person name="Moran D.A.P."/>
            <person name="Shinohara A."/>
            <person name="Yoshida Y."/>
            <person name="Fujiwara M."/>
            <person name="Mori M."/>
            <person name="Tomita M."/>
            <person name="Arakawa K."/>
        </authorList>
    </citation>
    <scope>NUCLEOTIDE SEQUENCE [LARGE SCALE GENOMIC DNA]</scope>
</reference>